<dbReference type="EMBL" id="CADIKM010000002">
    <property type="protein sequence ID" value="CAB3778914.1"/>
    <property type="molecule type" value="Genomic_DNA"/>
</dbReference>
<reference evidence="3 4" key="1">
    <citation type="submission" date="2020-04" db="EMBL/GenBank/DDBJ databases">
        <authorList>
            <person name="De Canck E."/>
        </authorList>
    </citation>
    <scope>NUCLEOTIDE SEQUENCE [LARGE SCALE GENOMIC DNA]</scope>
    <source>
        <strain evidence="3 4">LMG 28138</strain>
    </source>
</reference>
<evidence type="ECO:0000313" key="4">
    <source>
        <dbReference type="Proteomes" id="UP000494115"/>
    </source>
</evidence>
<evidence type="ECO:0000256" key="2">
    <source>
        <dbReference type="SAM" id="SignalP"/>
    </source>
</evidence>
<keyword evidence="4" id="KW-1185">Reference proteome</keyword>
<dbReference type="Proteomes" id="UP000494115">
    <property type="component" value="Unassembled WGS sequence"/>
</dbReference>
<accession>A0A6S7AVZ4</accession>
<dbReference type="RefSeq" id="WP_175103233.1">
    <property type="nucleotide sequence ID" value="NZ_CADIKM010000002.1"/>
</dbReference>
<feature type="signal peptide" evidence="2">
    <location>
        <begin position="1"/>
        <end position="25"/>
    </location>
</feature>
<evidence type="ECO:0000256" key="1">
    <source>
        <dbReference type="SAM" id="MobiDB-lite"/>
    </source>
</evidence>
<sequence length="244" mass="25027">MKVPLRRVPALLFALSCVMAGHAHAQVSTPLVHWQLEVIQNGETVDTFKADTPLEQTQTETREHEATHVVGCAQMPAAHIVLTRSIAVTPSTSDERGVSFMIDATEMLEDAAAQRTGEGCTLPPQPRVVHATHPALMVSASGWTDWPVVAHDPVLTYRLQATVDPSATPKSQGTVPASGPAASAGNAAVAAGTISGAASAAHPAATPTITPTITPATAPSATPATDAPGAGVPDVTVPDDNTSH</sequence>
<feature type="chain" id="PRO_5028829942" evidence="2">
    <location>
        <begin position="26"/>
        <end position="244"/>
    </location>
</feature>
<proteinExistence type="predicted"/>
<feature type="compositionally biased region" description="Low complexity" evidence="1">
    <location>
        <begin position="202"/>
        <end position="231"/>
    </location>
</feature>
<feature type="region of interest" description="Disordered" evidence="1">
    <location>
        <begin position="202"/>
        <end position="244"/>
    </location>
</feature>
<evidence type="ECO:0000313" key="3">
    <source>
        <dbReference type="EMBL" id="CAB3778914.1"/>
    </source>
</evidence>
<protein>
    <submittedName>
        <fullName evidence="3">Uncharacterized protein</fullName>
    </submittedName>
</protein>
<organism evidence="3 4">
    <name type="scientific">Pararobbsia alpina</name>
    <dbReference type="NCBI Taxonomy" id="621374"/>
    <lineage>
        <taxon>Bacteria</taxon>
        <taxon>Pseudomonadati</taxon>
        <taxon>Pseudomonadota</taxon>
        <taxon>Betaproteobacteria</taxon>
        <taxon>Burkholderiales</taxon>
        <taxon>Burkholderiaceae</taxon>
        <taxon>Pararobbsia</taxon>
    </lineage>
</organism>
<name>A0A6S7AVZ4_9BURK</name>
<dbReference type="AlphaFoldDB" id="A0A6S7AVZ4"/>
<gene>
    <name evidence="3" type="ORF">LMG28138_00694</name>
</gene>
<keyword evidence="2" id="KW-0732">Signal</keyword>